<protein>
    <recommendedName>
        <fullName evidence="1">DUF8212 domain-containing protein</fullName>
    </recommendedName>
</protein>
<feature type="domain" description="DUF8212" evidence="1">
    <location>
        <begin position="36"/>
        <end position="64"/>
    </location>
</feature>
<dbReference type="OrthoDB" id="3787959at2759"/>
<dbReference type="PANTHER" id="PTHR10622:SF12">
    <property type="entry name" value="HET DOMAIN-CONTAINING PROTEIN"/>
    <property type="match status" value="1"/>
</dbReference>
<proteinExistence type="predicted"/>
<gene>
    <name evidence="2" type="ORF">B0A55_04217</name>
</gene>
<accession>A0A4U0XVC0</accession>
<dbReference type="PANTHER" id="PTHR10622">
    <property type="entry name" value="HET DOMAIN-CONTAINING PROTEIN"/>
    <property type="match status" value="1"/>
</dbReference>
<sequence length="314" mass="35108">MSWAAHRKTTRVEDVAYCLLGLFDVHLPPLYGEGENAFRRLQEELLRRSNDQSIFAWFNVDRYLAKFNILKWEILATPILASHPADFSTSGNVGSLHRAPDTPYSLTNNGLELRTRLKQYRATEINAKFCTLELNCAGGQRVHPLHNSIQRTALATQIALLDVGFVVGPRAGVIAEEFMRVHLHPIAKFKLEECPAEGEEVVHVKYVKSEGVPYSFNTTETGLMKRAINYSASARPNSPIVIPAVQPIFLDAGGRNHEEGPISRSIAARYLETRRVNADERLNDSIGLVGTGLHTSANERGAFTRRPEKYTNTK</sequence>
<organism evidence="2 3">
    <name type="scientific">Friedmanniomyces simplex</name>
    <dbReference type="NCBI Taxonomy" id="329884"/>
    <lineage>
        <taxon>Eukaryota</taxon>
        <taxon>Fungi</taxon>
        <taxon>Dikarya</taxon>
        <taxon>Ascomycota</taxon>
        <taxon>Pezizomycotina</taxon>
        <taxon>Dothideomycetes</taxon>
        <taxon>Dothideomycetidae</taxon>
        <taxon>Mycosphaerellales</taxon>
        <taxon>Teratosphaeriaceae</taxon>
        <taxon>Friedmanniomyces</taxon>
    </lineage>
</organism>
<evidence type="ECO:0000313" key="3">
    <source>
        <dbReference type="Proteomes" id="UP000309340"/>
    </source>
</evidence>
<dbReference type="EMBL" id="NAJQ01000089">
    <property type="protein sequence ID" value="TKA79473.1"/>
    <property type="molecule type" value="Genomic_DNA"/>
</dbReference>
<dbReference type="AlphaFoldDB" id="A0A4U0XVC0"/>
<keyword evidence="3" id="KW-1185">Reference proteome</keyword>
<comment type="caution">
    <text evidence="2">The sequence shown here is derived from an EMBL/GenBank/DDBJ whole genome shotgun (WGS) entry which is preliminary data.</text>
</comment>
<dbReference type="InterPro" id="IPR058525">
    <property type="entry name" value="DUF8212"/>
</dbReference>
<dbReference type="Proteomes" id="UP000309340">
    <property type="component" value="Unassembled WGS sequence"/>
</dbReference>
<evidence type="ECO:0000313" key="2">
    <source>
        <dbReference type="EMBL" id="TKA79473.1"/>
    </source>
</evidence>
<name>A0A4U0XVC0_9PEZI</name>
<reference evidence="2 3" key="1">
    <citation type="submission" date="2017-03" db="EMBL/GenBank/DDBJ databases">
        <title>Genomes of endolithic fungi from Antarctica.</title>
        <authorList>
            <person name="Coleine C."/>
            <person name="Masonjones S."/>
            <person name="Stajich J.E."/>
        </authorList>
    </citation>
    <scope>NUCLEOTIDE SEQUENCE [LARGE SCALE GENOMIC DNA]</scope>
    <source>
        <strain evidence="2 3">CCFEE 5184</strain>
    </source>
</reference>
<dbReference type="STRING" id="329884.A0A4U0XVC0"/>
<evidence type="ECO:0000259" key="1">
    <source>
        <dbReference type="Pfam" id="PF26640"/>
    </source>
</evidence>
<dbReference type="Pfam" id="PF26640">
    <property type="entry name" value="DUF8212"/>
    <property type="match status" value="1"/>
</dbReference>